<evidence type="ECO:0000313" key="3">
    <source>
        <dbReference type="Proteomes" id="UP000186922"/>
    </source>
</evidence>
<evidence type="ECO:0000256" key="1">
    <source>
        <dbReference type="SAM" id="MobiDB-lite"/>
    </source>
</evidence>
<organism evidence="2 3">
    <name type="scientific">Ramazzottius varieornatus</name>
    <name type="common">Water bear</name>
    <name type="synonym">Tardigrade</name>
    <dbReference type="NCBI Taxonomy" id="947166"/>
    <lineage>
        <taxon>Eukaryota</taxon>
        <taxon>Metazoa</taxon>
        <taxon>Ecdysozoa</taxon>
        <taxon>Tardigrada</taxon>
        <taxon>Eutardigrada</taxon>
        <taxon>Parachela</taxon>
        <taxon>Hypsibioidea</taxon>
        <taxon>Ramazzottiidae</taxon>
        <taxon>Ramazzottius</taxon>
    </lineage>
</organism>
<dbReference type="Proteomes" id="UP000186922">
    <property type="component" value="Unassembled WGS sequence"/>
</dbReference>
<dbReference type="EMBL" id="BDGG01000001">
    <property type="protein sequence ID" value="GAU87831.1"/>
    <property type="molecule type" value="Genomic_DNA"/>
</dbReference>
<protein>
    <submittedName>
        <fullName evidence="2">Uncharacterized protein</fullName>
    </submittedName>
</protein>
<proteinExistence type="predicted"/>
<gene>
    <name evidence="2" type="primary">RvY_00628-1</name>
    <name evidence="2" type="synonym">RvY_00628.1</name>
    <name evidence="2" type="ORF">RvY_00628</name>
</gene>
<dbReference type="AlphaFoldDB" id="A0A1D1UEC3"/>
<reference evidence="2 3" key="1">
    <citation type="journal article" date="2016" name="Nat. Commun.">
        <title>Extremotolerant tardigrade genome and improved radiotolerance of human cultured cells by tardigrade-unique protein.</title>
        <authorList>
            <person name="Hashimoto T."/>
            <person name="Horikawa D.D."/>
            <person name="Saito Y."/>
            <person name="Kuwahara H."/>
            <person name="Kozuka-Hata H."/>
            <person name="Shin-I T."/>
            <person name="Minakuchi Y."/>
            <person name="Ohishi K."/>
            <person name="Motoyama A."/>
            <person name="Aizu T."/>
            <person name="Enomoto A."/>
            <person name="Kondo K."/>
            <person name="Tanaka S."/>
            <person name="Hara Y."/>
            <person name="Koshikawa S."/>
            <person name="Sagara H."/>
            <person name="Miura T."/>
            <person name="Yokobori S."/>
            <person name="Miyagawa K."/>
            <person name="Suzuki Y."/>
            <person name="Kubo T."/>
            <person name="Oyama M."/>
            <person name="Kohara Y."/>
            <person name="Fujiyama A."/>
            <person name="Arakawa K."/>
            <person name="Katayama T."/>
            <person name="Toyoda A."/>
            <person name="Kunieda T."/>
        </authorList>
    </citation>
    <scope>NUCLEOTIDE SEQUENCE [LARGE SCALE GENOMIC DNA]</scope>
    <source>
        <strain evidence="2 3">YOKOZUNA-1</strain>
    </source>
</reference>
<evidence type="ECO:0000313" key="2">
    <source>
        <dbReference type="EMBL" id="GAU87831.1"/>
    </source>
</evidence>
<keyword evidence="3" id="KW-1185">Reference proteome</keyword>
<comment type="caution">
    <text evidence="2">The sequence shown here is derived from an EMBL/GenBank/DDBJ whole genome shotgun (WGS) entry which is preliminary data.</text>
</comment>
<feature type="region of interest" description="Disordered" evidence="1">
    <location>
        <begin position="1"/>
        <end position="20"/>
    </location>
</feature>
<sequence length="185" mass="20403">MADPSTPLNEELVQKPSSMLLPSSGTYDELLKRYNTALAECKARYNFPSLRIWPTHNQPTEQQLRQLRHKAEQISRLESLVKSLQEGTVKAPQVSQDSILGRLSLLENVPQRLPVPPYETPATTSSVPGMIQATVTATPVVSPDKPVIVPTFAAVTARRSQPSTIPTVLRQANPVVIRDRAVYNA</sequence>
<name>A0A1D1UEC3_RAMVA</name>
<accession>A0A1D1UEC3</accession>